<dbReference type="SUPFAM" id="SSF52540">
    <property type="entry name" value="P-loop containing nucleoside triphosphate hydrolases"/>
    <property type="match status" value="1"/>
</dbReference>
<evidence type="ECO:0000313" key="2">
    <source>
        <dbReference type="Proteomes" id="UP000479938"/>
    </source>
</evidence>
<evidence type="ECO:0008006" key="3">
    <source>
        <dbReference type="Google" id="ProtNLM"/>
    </source>
</evidence>
<keyword evidence="2" id="KW-1185">Reference proteome</keyword>
<organism evidence="1 2">
    <name type="scientific">Flavobacterium bizetiae</name>
    <dbReference type="NCBI Taxonomy" id="2704140"/>
    <lineage>
        <taxon>Bacteria</taxon>
        <taxon>Pseudomonadati</taxon>
        <taxon>Bacteroidota</taxon>
        <taxon>Flavobacteriia</taxon>
        <taxon>Flavobacteriales</taxon>
        <taxon>Flavobacteriaceae</taxon>
        <taxon>Flavobacterium</taxon>
    </lineage>
</organism>
<dbReference type="RefSeq" id="WP_173969642.1">
    <property type="nucleotide sequence ID" value="NZ_CADCSU010000048.1"/>
</dbReference>
<reference evidence="1 2" key="1">
    <citation type="submission" date="2020-02" db="EMBL/GenBank/DDBJ databases">
        <authorList>
            <person name="Criscuolo A."/>
        </authorList>
    </citation>
    <scope>NUCLEOTIDE SEQUENCE [LARGE SCALE GENOMIC DNA]</scope>
    <source>
        <strain evidence="1">CIP105534</strain>
    </source>
</reference>
<dbReference type="Gene3D" id="3.40.50.300">
    <property type="entry name" value="P-loop containing nucleotide triphosphate hydrolases"/>
    <property type="match status" value="1"/>
</dbReference>
<name>A0A6J4GCI8_9FLAO</name>
<proteinExistence type="predicted"/>
<protein>
    <recommendedName>
        <fullName evidence="3">AAA+ ATPase domain-containing protein</fullName>
    </recommendedName>
</protein>
<sequence length="1749" mass="200496">MSKNKKVPAVRNVATPKQTGGGGIVFENKVTAWFCAHFLQDSLSLNSEVGRIIRIDFQVRAEGWLFDDLLLTNKNADNQICRVAVSVKSNVQFNNSGPNNELLHDLWNQYLGEPAKVFDPLKDYLCIVNSPISGAVSSELRSLLTSAKDMDPQVFLQRISKDDGGFSIAKKQLFAGFHCSADIASRHNITHHDTVVLLSRLFFLEFDFESSASASENAVISIAGKVLQEPDGQKEIQLYESLCSIGSELAPVSGYLDYGMLIKRFRHKFDLKGYPNHENDWARMQSISSVNLSAVRDSIGENLSLLRTDELDQLKSEIDNNHVVFVLGKSGHGKSALVKKLVQREALMLNNYIWIDSQSIASGTLSQYFGLQHPISELFKYSQKSSSYLIIDGVDRFFKEEQLMIIYEIIKEAAAPDSACKVIFTCQNDDYNDVMERLYRINIPLKSANYSVNLNILDYRLMICREIPELSELFKHEHLHGILNNLKYLDQLAFKLAAGTSIPDKDLVGETTIIDWIWKDEFDSTGSRFMQYYAEKQAQLFSPAVPVSDFSISELEPLDRLKAKKNIYEQDDKLFLVHDLLGDWARYKLLRSKDKNIKSYLISLELSSPLWRKAVRLYGIYLLEKNDSGSSWKALINSMSEFEPREKIIQDLLLESIFFSSDTYKYLTVLYGCLKENDGKLFNRFIGQFLIKATKPNPNVMQIARQQGKLTAAEAASYHRIPDFLYWSDLIEFLFEHKKEVVHYSRTKLAVLCLMWLENTAAGFPYREKISAVALENASWVFDFSFNNGYVNGDAAQAVYKAFLAGVAEHPQPVIELALKLCKRIKVERPEKGDAEKNAQRPRRSLLQAAKIRDEIQWPDGPYENVDTAFEKVCLNENALDAMILHFPEKAMEIALALLIEGPKEVSFDFNSSHYNLDINEPRGWFPPFYTRGPFNSFFRNNPAVGAALVVKLVNFASQQWTNDLNHRKKSIPSINVDYKGSVRNYIGDDRVYYWFRDMTGAPHSIVSALQALEKFLIDEIDKSNDISYYIDFILREGTSCAFLGLLNSLGKYSPQLYLGALNPLLAVVDFYFLEKDLDFLGNGIEGHQMIGTDSFNSRTLELAREWHNLPQRKISMGAVCISLFLENEELRKQYAPIAAQWTILLNGIDNDKRTSDYLKRLISFFDFDNYAAQGGEQNAPLFYKEPESLSEELQAARLDAELGLDLIAFPFKSLQAVKSETKLNADQCISLWETILKISEIPDDFPYHSFGGSQQSVLAGCAFLFFNKESWIRQHPEIKEWTLSFIENALKNYEPGPNSFYQTDMEDSWSAFASRILAALWTTDIKSKRFRNLAADLVIKCPYDTLSIFFHEIAERVSWSEGNFVQLQNLVIFLALGSDKSYSSKLPKYGIEGSSSEPKHFDLNEYVQQVRQKFIDESIENKLIDWSQLREVKSKKSSRWDYDGNDFERRPGISKIMLHHAFALVPSLEGLSDGDRSHLCQLWKQMLEQILFERGPIQKNFSDQSEYPDEFDRWVLKKISRLVLDAETEDNLDGEELWKPLFAYGPQLSDWIVIFIEDFFISNIERGDRKDDFYKCWRSMVEFAGASQKWNTDQHYTIKDIEQALLSVNGTMVNWWNNDNYAFFYDKAVFEVLKWGKKKSYDQDVVYKILRIMKTKPGSKFIKEGLDIINGYLNLRKIGDKIGPRDGYVRREFAHENYLAGTASFLWENHSGLIKGNDELLDAFKEIITYLVAQQNTIGLELQERILI</sequence>
<accession>A0A6J4GCI8</accession>
<evidence type="ECO:0000313" key="1">
    <source>
        <dbReference type="EMBL" id="CAA9196009.1"/>
    </source>
</evidence>
<gene>
    <name evidence="1" type="ORF">FLA105534_00902</name>
</gene>
<dbReference type="Proteomes" id="UP000479938">
    <property type="component" value="Unassembled WGS sequence"/>
</dbReference>
<dbReference type="CDD" id="cd01120">
    <property type="entry name" value="RecA-like_superfamily"/>
    <property type="match status" value="1"/>
</dbReference>
<dbReference type="EMBL" id="CADCSU010000048">
    <property type="protein sequence ID" value="CAA9196009.1"/>
    <property type="molecule type" value="Genomic_DNA"/>
</dbReference>
<dbReference type="InterPro" id="IPR027417">
    <property type="entry name" value="P-loop_NTPase"/>
</dbReference>